<comment type="caution">
    <text evidence="1">The sequence shown here is derived from an EMBL/GenBank/DDBJ whole genome shotgun (WGS) entry which is preliminary data.</text>
</comment>
<evidence type="ECO:0000313" key="1">
    <source>
        <dbReference type="EMBL" id="PVU95729.1"/>
    </source>
</evidence>
<gene>
    <name evidence="1" type="ORF">BB561_001626</name>
</gene>
<accession>A0A2T9YTT8</accession>
<dbReference type="Proteomes" id="UP000245383">
    <property type="component" value="Unassembled WGS sequence"/>
</dbReference>
<dbReference type="AlphaFoldDB" id="A0A2T9YTT8"/>
<name>A0A2T9YTT8_9FUNG</name>
<reference evidence="1 2" key="1">
    <citation type="journal article" date="2018" name="MBio">
        <title>Comparative Genomics Reveals the Core Gene Toolbox for the Fungus-Insect Symbiosis.</title>
        <authorList>
            <person name="Wang Y."/>
            <person name="Stata M."/>
            <person name="Wang W."/>
            <person name="Stajich J.E."/>
            <person name="White M.M."/>
            <person name="Moncalvo J.M."/>
        </authorList>
    </citation>
    <scope>NUCLEOTIDE SEQUENCE [LARGE SCALE GENOMIC DNA]</scope>
    <source>
        <strain evidence="1 2">SWE-8-4</strain>
    </source>
</reference>
<evidence type="ECO:0000313" key="2">
    <source>
        <dbReference type="Proteomes" id="UP000245383"/>
    </source>
</evidence>
<keyword evidence="2" id="KW-1185">Reference proteome</keyword>
<dbReference type="EMBL" id="MBFR01000048">
    <property type="protein sequence ID" value="PVU95729.1"/>
    <property type="molecule type" value="Genomic_DNA"/>
</dbReference>
<sequence length="247" mass="27021">MHLDEPAAKDAQQFISTPVLYPQAAAALAHLVKSLERLCCVNGFNGLPTSAIISDTALSGNNQTSCHESSFLKPDTVTALISELQQQGFPEYQQSSTALDVNFLASYRYPFSSAIVQLPQTQTPFSSTSTHEYSSHRLLQVDSRRLNASDVAQNSSLSSRYNSLQQQSLWLLDSISHEQSLAAELSTSFNLLENVPPFATTDLSSQSHTEIQAETKSLLQIHKNSCLNIQASLSATPLPHFTFLSSE</sequence>
<organism evidence="1 2">
    <name type="scientific">Smittium simulii</name>
    <dbReference type="NCBI Taxonomy" id="133385"/>
    <lineage>
        <taxon>Eukaryota</taxon>
        <taxon>Fungi</taxon>
        <taxon>Fungi incertae sedis</taxon>
        <taxon>Zoopagomycota</taxon>
        <taxon>Kickxellomycotina</taxon>
        <taxon>Harpellomycetes</taxon>
        <taxon>Harpellales</taxon>
        <taxon>Legeriomycetaceae</taxon>
        <taxon>Smittium</taxon>
    </lineage>
</organism>
<proteinExistence type="predicted"/>
<protein>
    <submittedName>
        <fullName evidence="1">Uncharacterized protein</fullName>
    </submittedName>
</protein>